<protein>
    <submittedName>
        <fullName evidence="2">Uncharacterized protein</fullName>
    </submittedName>
</protein>
<name>A0A4P6JPN6_KTERU</name>
<evidence type="ECO:0000313" key="2">
    <source>
        <dbReference type="EMBL" id="QBD77347.1"/>
    </source>
</evidence>
<organism evidence="2 3">
    <name type="scientific">Ktedonosporobacter rubrisoli</name>
    <dbReference type="NCBI Taxonomy" id="2509675"/>
    <lineage>
        <taxon>Bacteria</taxon>
        <taxon>Bacillati</taxon>
        <taxon>Chloroflexota</taxon>
        <taxon>Ktedonobacteria</taxon>
        <taxon>Ktedonobacterales</taxon>
        <taxon>Ktedonosporobacteraceae</taxon>
        <taxon>Ktedonosporobacter</taxon>
    </lineage>
</organism>
<reference evidence="2 3" key="1">
    <citation type="submission" date="2019-01" db="EMBL/GenBank/DDBJ databases">
        <title>Ktedonosporobacter rubrisoli SCAWS-G2.</title>
        <authorList>
            <person name="Huang Y."/>
            <person name="Yan B."/>
        </authorList>
    </citation>
    <scope>NUCLEOTIDE SEQUENCE [LARGE SCALE GENOMIC DNA]</scope>
    <source>
        <strain evidence="2 3">SCAWS-G2</strain>
    </source>
</reference>
<keyword evidence="1" id="KW-0175">Coiled coil</keyword>
<accession>A0A4P6JPN6</accession>
<dbReference type="Proteomes" id="UP000290365">
    <property type="component" value="Chromosome"/>
</dbReference>
<dbReference type="KEGG" id="kbs:EPA93_15640"/>
<dbReference type="AlphaFoldDB" id="A0A4P6JPN6"/>
<proteinExistence type="predicted"/>
<evidence type="ECO:0000256" key="1">
    <source>
        <dbReference type="SAM" id="Coils"/>
    </source>
</evidence>
<keyword evidence="3" id="KW-1185">Reference proteome</keyword>
<dbReference type="RefSeq" id="WP_129888404.1">
    <property type="nucleotide sequence ID" value="NZ_CP035758.1"/>
</dbReference>
<sequence length="116" mass="12888">MRSAWTVTRFAIPLVYYLNGFDTTGLRASTTARKQETIERLRAANASLNEKKQDITAQSVYAECGLHYSSYVHNEDAIALFRASSTNEPNASEKPVMIHLHCHPLVIGCSTTNNLS</sequence>
<feature type="coiled-coil region" evidence="1">
    <location>
        <begin position="31"/>
        <end position="58"/>
    </location>
</feature>
<gene>
    <name evidence="2" type="ORF">EPA93_15640</name>
</gene>
<evidence type="ECO:0000313" key="3">
    <source>
        <dbReference type="Proteomes" id="UP000290365"/>
    </source>
</evidence>
<dbReference type="EMBL" id="CP035758">
    <property type="protein sequence ID" value="QBD77347.1"/>
    <property type="molecule type" value="Genomic_DNA"/>
</dbReference>